<sequence length="45" mass="4987">MYNWKGKKVLVTGAGGFMGSHLTESLVKKGARVTAFVRYNSRRSP</sequence>
<feature type="non-terminal residue" evidence="2">
    <location>
        <position position="45"/>
    </location>
</feature>
<feature type="domain" description="NAD-dependent epimerase/dehydratase" evidence="1">
    <location>
        <begin position="9"/>
        <end position="42"/>
    </location>
</feature>
<gene>
    <name evidence="2" type="ORF">S06H3_61396</name>
</gene>
<accession>X1QMK3</accession>
<dbReference type="SUPFAM" id="SSF51735">
    <property type="entry name" value="NAD(P)-binding Rossmann-fold domains"/>
    <property type="match status" value="1"/>
</dbReference>
<evidence type="ECO:0000259" key="1">
    <source>
        <dbReference type="Pfam" id="PF01370"/>
    </source>
</evidence>
<proteinExistence type="predicted"/>
<name>X1QMK3_9ZZZZ</name>
<comment type="caution">
    <text evidence="2">The sequence shown here is derived from an EMBL/GenBank/DDBJ whole genome shotgun (WGS) entry which is preliminary data.</text>
</comment>
<dbReference type="Pfam" id="PF01370">
    <property type="entry name" value="Epimerase"/>
    <property type="match status" value="1"/>
</dbReference>
<dbReference type="EMBL" id="BARV01040254">
    <property type="protein sequence ID" value="GAI52240.1"/>
    <property type="molecule type" value="Genomic_DNA"/>
</dbReference>
<evidence type="ECO:0000313" key="2">
    <source>
        <dbReference type="EMBL" id="GAI52240.1"/>
    </source>
</evidence>
<protein>
    <recommendedName>
        <fullName evidence="1">NAD-dependent epimerase/dehydratase domain-containing protein</fullName>
    </recommendedName>
</protein>
<dbReference type="AlphaFoldDB" id="X1QMK3"/>
<dbReference type="InterPro" id="IPR001509">
    <property type="entry name" value="Epimerase_deHydtase"/>
</dbReference>
<dbReference type="Gene3D" id="3.40.50.720">
    <property type="entry name" value="NAD(P)-binding Rossmann-like Domain"/>
    <property type="match status" value="1"/>
</dbReference>
<reference evidence="2" key="1">
    <citation type="journal article" date="2014" name="Front. Microbiol.">
        <title>High frequency of phylogenetically diverse reductive dehalogenase-homologous genes in deep subseafloor sedimentary metagenomes.</title>
        <authorList>
            <person name="Kawai M."/>
            <person name="Futagami T."/>
            <person name="Toyoda A."/>
            <person name="Takaki Y."/>
            <person name="Nishi S."/>
            <person name="Hori S."/>
            <person name="Arai W."/>
            <person name="Tsubouchi T."/>
            <person name="Morono Y."/>
            <person name="Uchiyama I."/>
            <person name="Ito T."/>
            <person name="Fujiyama A."/>
            <person name="Inagaki F."/>
            <person name="Takami H."/>
        </authorList>
    </citation>
    <scope>NUCLEOTIDE SEQUENCE</scope>
    <source>
        <strain evidence="2">Expedition CK06-06</strain>
    </source>
</reference>
<dbReference type="InterPro" id="IPR036291">
    <property type="entry name" value="NAD(P)-bd_dom_sf"/>
</dbReference>
<organism evidence="2">
    <name type="scientific">marine sediment metagenome</name>
    <dbReference type="NCBI Taxonomy" id="412755"/>
    <lineage>
        <taxon>unclassified sequences</taxon>
        <taxon>metagenomes</taxon>
        <taxon>ecological metagenomes</taxon>
    </lineage>
</organism>